<sequence length="341" mass="37634">MHDLRNAIHVIQTRSGPAANTSPKLVEEPDRYLHGEWSDSILEVVGHLGEGIGGAVHAVKDTRTARVLARKTILTREGPLKQLVRELSLISTLKHVNIIRFYGAYMSPSSSEVKVVMELCEGKSLQAVSERIRQRRGRVGESVARVLAEGILQGLAYLHSKKLIHRDIKPSNILLSRDGTVKLCDFGVSGELVQSVAGTFTGTAGYMAPERILAQEYSIRADVWSTGLSILELVQSRFPYPDGLAPFDLLLHISASPPPQLEDDPTLSLPWSAAIKDFIKLSLTVDPSSRPIPTEILRHPWIAKTKKRRVNMARWIAEVWNWKFDVSSPISTSGDESSPGA</sequence>
<dbReference type="Proteomes" id="UP000814033">
    <property type="component" value="Unassembled WGS sequence"/>
</dbReference>
<reference evidence="1" key="1">
    <citation type="submission" date="2021-02" db="EMBL/GenBank/DDBJ databases">
        <authorList>
            <consortium name="DOE Joint Genome Institute"/>
            <person name="Ahrendt S."/>
            <person name="Looney B.P."/>
            <person name="Miyauchi S."/>
            <person name="Morin E."/>
            <person name="Drula E."/>
            <person name="Courty P.E."/>
            <person name="Chicoki N."/>
            <person name="Fauchery L."/>
            <person name="Kohler A."/>
            <person name="Kuo A."/>
            <person name="Labutti K."/>
            <person name="Pangilinan J."/>
            <person name="Lipzen A."/>
            <person name="Riley R."/>
            <person name="Andreopoulos W."/>
            <person name="He G."/>
            <person name="Johnson J."/>
            <person name="Barry K.W."/>
            <person name="Grigoriev I.V."/>
            <person name="Nagy L."/>
            <person name="Hibbett D."/>
            <person name="Henrissat B."/>
            <person name="Matheny P.B."/>
            <person name="Labbe J."/>
            <person name="Martin F."/>
        </authorList>
    </citation>
    <scope>NUCLEOTIDE SEQUENCE</scope>
    <source>
        <strain evidence="1">FP105234-sp</strain>
    </source>
</reference>
<accession>A0ACB8RJV7</accession>
<dbReference type="EMBL" id="MU275986">
    <property type="protein sequence ID" value="KAI0044330.1"/>
    <property type="molecule type" value="Genomic_DNA"/>
</dbReference>
<gene>
    <name evidence="1" type="ORF">FA95DRAFT_1497224</name>
</gene>
<evidence type="ECO:0000313" key="1">
    <source>
        <dbReference type="EMBL" id="KAI0044330.1"/>
    </source>
</evidence>
<name>A0ACB8RJV7_9AGAM</name>
<proteinExistence type="predicted"/>
<evidence type="ECO:0000313" key="2">
    <source>
        <dbReference type="Proteomes" id="UP000814033"/>
    </source>
</evidence>
<protein>
    <submittedName>
        <fullName evidence="1">Pkinase-domain-containing protein</fullName>
    </submittedName>
</protein>
<comment type="caution">
    <text evidence="1">The sequence shown here is derived from an EMBL/GenBank/DDBJ whole genome shotgun (WGS) entry which is preliminary data.</text>
</comment>
<reference evidence="1" key="2">
    <citation type="journal article" date="2022" name="New Phytol.">
        <title>Evolutionary transition to the ectomycorrhizal habit in the genomes of a hyperdiverse lineage of mushroom-forming fungi.</title>
        <authorList>
            <person name="Looney B."/>
            <person name="Miyauchi S."/>
            <person name="Morin E."/>
            <person name="Drula E."/>
            <person name="Courty P.E."/>
            <person name="Kohler A."/>
            <person name="Kuo A."/>
            <person name="LaButti K."/>
            <person name="Pangilinan J."/>
            <person name="Lipzen A."/>
            <person name="Riley R."/>
            <person name="Andreopoulos W."/>
            <person name="He G."/>
            <person name="Johnson J."/>
            <person name="Nolan M."/>
            <person name="Tritt A."/>
            <person name="Barry K.W."/>
            <person name="Grigoriev I.V."/>
            <person name="Nagy L.G."/>
            <person name="Hibbett D."/>
            <person name="Henrissat B."/>
            <person name="Matheny P.B."/>
            <person name="Labbe J."/>
            <person name="Martin F.M."/>
        </authorList>
    </citation>
    <scope>NUCLEOTIDE SEQUENCE</scope>
    <source>
        <strain evidence="1">FP105234-sp</strain>
    </source>
</reference>
<keyword evidence="2" id="KW-1185">Reference proteome</keyword>
<organism evidence="1 2">
    <name type="scientific">Auriscalpium vulgare</name>
    <dbReference type="NCBI Taxonomy" id="40419"/>
    <lineage>
        <taxon>Eukaryota</taxon>
        <taxon>Fungi</taxon>
        <taxon>Dikarya</taxon>
        <taxon>Basidiomycota</taxon>
        <taxon>Agaricomycotina</taxon>
        <taxon>Agaricomycetes</taxon>
        <taxon>Russulales</taxon>
        <taxon>Auriscalpiaceae</taxon>
        <taxon>Auriscalpium</taxon>
    </lineage>
</organism>